<name>A0ABV6U5V4_9ACTN</name>
<evidence type="ECO:0000256" key="4">
    <source>
        <dbReference type="ARBA" id="ARBA00022806"/>
    </source>
</evidence>
<dbReference type="Pfam" id="PF13086">
    <property type="entry name" value="AAA_11"/>
    <property type="match status" value="1"/>
</dbReference>
<dbReference type="InterPro" id="IPR036625">
    <property type="entry name" value="E3-bd_dom_sf"/>
</dbReference>
<keyword evidence="13" id="KW-1185">Reference proteome</keyword>
<gene>
    <name evidence="12" type="ORF">ACFHYQ_16110</name>
</gene>
<dbReference type="Proteomes" id="UP001589870">
    <property type="component" value="Unassembled WGS sequence"/>
</dbReference>
<dbReference type="InterPro" id="IPR027417">
    <property type="entry name" value="P-loop_NTPase"/>
</dbReference>
<accession>A0ABV6U5V4</accession>
<dbReference type="Gene3D" id="4.10.320.10">
    <property type="entry name" value="E3-binding domain"/>
    <property type="match status" value="1"/>
</dbReference>
<protein>
    <submittedName>
        <fullName evidence="12">Histone-like nucleoid-structuring protein Lsr2</fullName>
    </submittedName>
</protein>
<dbReference type="InterPro" id="IPR049468">
    <property type="entry name" value="Restrct_endonuc-II-like_dom"/>
</dbReference>
<keyword evidence="7" id="KW-0175">Coiled coil</keyword>
<keyword evidence="6" id="KW-0238">DNA-binding</keyword>
<proteinExistence type="inferred from homology"/>
<evidence type="ECO:0000259" key="10">
    <source>
        <dbReference type="Pfam" id="PF18741"/>
    </source>
</evidence>
<comment type="similarity">
    <text evidence="1">Belongs to the DNA2/NAM7 helicase family.</text>
</comment>
<dbReference type="InterPro" id="IPR041677">
    <property type="entry name" value="DNA2/NAM7_AAA_11"/>
</dbReference>
<dbReference type="EMBL" id="JBHMQT010000034">
    <property type="protein sequence ID" value="MFC0863829.1"/>
    <property type="molecule type" value="Genomic_DNA"/>
</dbReference>
<feature type="domain" description="Lsr2 DNA-binding" evidence="11">
    <location>
        <begin position="1548"/>
        <end position="1577"/>
    </location>
</feature>
<evidence type="ECO:0000256" key="1">
    <source>
        <dbReference type="ARBA" id="ARBA00007913"/>
    </source>
</evidence>
<keyword evidence="2" id="KW-0547">Nucleotide-binding</keyword>
<sequence>MRVGSRAREPQLIDATTRLVEFLRNLASARRAPVRDVDRHGQVLWLASLPEEVVPQVEAGLGEVLLSVDYVRPIPPPAPPEELDGWLESREVTDPERPAPELSMTGPKRIQETREDGTVVWRQETTDDRPEVPDAYDKWLPHWQAWAERERVHAHRRRWHRDLYSIANRLSQMDDEWELVLATGLLSWAAPGGTRVRNHLLVTRAHVHVDADTEHVDVVLGETSPALQDRELLADLPEFTPQRTDRLRQRVRESEGIALQGSATELLQAWCDRGLEAHAAYRPDWAPAEKPGKLAEVRLAPALVLRKRDQGSLISYYDEMLATLTGPDSQAPLGLAQLVQPLEQDERMAFLREREGAHEDALGQDPLFPLPANPEQRLIMTRLGRDNGVVVQGPPGTGKTHSIANLLSALLAQGQRVLVTSQKAQALRVLRDKLPEEIAGLCVSMTDLGRGGSTELEGGVKALSNRFSSYDPGRQAKRIADKRNQLQSARRTTVELTERIRALRESETYSHPEIAPGYRGSLAAIARRLKRDEPGCSWMPIPTPATAPATPPITVGEAAELVELLAGETPQRRARPTQRIPDVTTLPGAEQVKALIANEMAAQSLAEQAQTDVSARLDHLDPVLVAKLEEIAADAAADLHRLGLPESSADWDPDDWAVRALAEGLAGRENALWEQLAAHTGRLAALQETIRRIAFRAITHPPLDGPASAGTYLQAMRALRDHFAAGNRLKRGPFLPAAQKVAEPFLNAVSVDGISPTNAELLSIVVDDMEGRQVADQLRRGWGLVGVEFPPDQPLEAIAAQLGDAFGRLTLVRRVTESVAMTVRLLAGAGIHLKLRTPTEWLSYAAALHAVRLRLEAERATATLEELHATLDQQVRLGSPAPELAEAVQAVARRDGVTYQLCLAALATAHRELAEQRRCDELATRVRATHPALLGVLADAKAWQPRFSAWERAWAWAKAQTFFGEQRQPGLEQRLESELEAATAREMRLTAELAAEQAWDAALGRMNSRQTTALRAYQDHMSKLGKGTGRYAGKYQTLAREAMTHARDAVPAWIMPIQQVLETIPPTRDSFDVVIVDEASQASIEALFLLWLAPRVIVVGDDKQCAPSTVSHGELEPIFAKLATYLPDMPAYLRDAFTPKSSLFDLLATRFGSVLRLKEHFRCMPEIIEFSSRQFYADEPLVPLRQFGADRLPPLKVERVIGAWTEGTTTRLRNTVEAEAIVKQIRECMDDPAYDGKTFGVVVLQGTGQVQLIHSMLLDQLDPKDWEKRRLRVGTPPDFQGDERDVVFLSMVIAERRTAVTSTEWQRRINVAASRAKDQMWLFHSVSPDLLSPACLRRSMLAYMLNPPAALGPEPLSDVTPDEPHPDFDSLFEQRVFLRIRKHGYHVTPQVEVNGRRIDLVVSGAQGRLAVECDGDFWHGTPEQREADLDRERELKRAGWRFWRVRESEFYFDPEAALRSLWTELDRRGIRPGEVTSEGEADSDRSWSAVALSAQDGWDGLEDGDSRDMEEFVIPALPMSRRSVTNPGPVTEHSVKARTMAPNSSISQIRTWARRNGYSVGDRGRLPEDVIEAYQRAHETD</sequence>
<keyword evidence="5" id="KW-0067">ATP-binding</keyword>
<dbReference type="Pfam" id="PF23359">
    <property type="entry name" value="Lsr2_DNA-bd"/>
    <property type="match status" value="1"/>
</dbReference>
<evidence type="ECO:0000259" key="8">
    <source>
        <dbReference type="Pfam" id="PF13086"/>
    </source>
</evidence>
<dbReference type="Pfam" id="PF13087">
    <property type="entry name" value="AAA_12"/>
    <property type="match status" value="1"/>
</dbReference>
<keyword evidence="3" id="KW-0378">Hydrolase</keyword>
<comment type="caution">
    <text evidence="12">The sequence shown here is derived from an EMBL/GenBank/DDBJ whole genome shotgun (WGS) entry which is preliminary data.</text>
</comment>
<feature type="domain" description="Restriction endonuclease type II-like" evidence="10">
    <location>
        <begin position="1372"/>
        <end position="1465"/>
    </location>
</feature>
<dbReference type="RefSeq" id="WP_394301966.1">
    <property type="nucleotide sequence ID" value="NZ_JBHMQT010000034.1"/>
</dbReference>
<dbReference type="InterPro" id="IPR050534">
    <property type="entry name" value="Coronavir_polyprotein_1ab"/>
</dbReference>
<feature type="coiled-coil region" evidence="7">
    <location>
        <begin position="479"/>
        <end position="506"/>
    </location>
</feature>
<dbReference type="Gene3D" id="3.40.960.10">
    <property type="entry name" value="VSR Endonuclease"/>
    <property type="match status" value="1"/>
</dbReference>
<dbReference type="CDD" id="cd18808">
    <property type="entry name" value="SF1_C_Upf1"/>
    <property type="match status" value="1"/>
</dbReference>
<evidence type="ECO:0000256" key="7">
    <source>
        <dbReference type="SAM" id="Coils"/>
    </source>
</evidence>
<keyword evidence="4" id="KW-0347">Helicase</keyword>
<evidence type="ECO:0000256" key="5">
    <source>
        <dbReference type="ARBA" id="ARBA00022840"/>
    </source>
</evidence>
<evidence type="ECO:0000256" key="2">
    <source>
        <dbReference type="ARBA" id="ARBA00022741"/>
    </source>
</evidence>
<evidence type="ECO:0000259" key="11">
    <source>
        <dbReference type="Pfam" id="PF23359"/>
    </source>
</evidence>
<dbReference type="InterPro" id="IPR041679">
    <property type="entry name" value="DNA2/NAM7-like_C"/>
</dbReference>
<dbReference type="Gene3D" id="3.40.50.300">
    <property type="entry name" value="P-loop containing nucleotide triphosphate hydrolases"/>
    <property type="match status" value="3"/>
</dbReference>
<evidence type="ECO:0000259" key="9">
    <source>
        <dbReference type="Pfam" id="PF13087"/>
    </source>
</evidence>
<evidence type="ECO:0000313" key="13">
    <source>
        <dbReference type="Proteomes" id="UP001589870"/>
    </source>
</evidence>
<organism evidence="12 13">
    <name type="scientific">Sphaerimonospora cavernae</name>
    <dbReference type="NCBI Taxonomy" id="1740611"/>
    <lineage>
        <taxon>Bacteria</taxon>
        <taxon>Bacillati</taxon>
        <taxon>Actinomycetota</taxon>
        <taxon>Actinomycetes</taxon>
        <taxon>Streptosporangiales</taxon>
        <taxon>Streptosporangiaceae</taxon>
        <taxon>Sphaerimonospora</taxon>
    </lineage>
</organism>
<dbReference type="PANTHER" id="PTHR43788">
    <property type="entry name" value="DNA2/NAM7 HELICASE FAMILY MEMBER"/>
    <property type="match status" value="1"/>
</dbReference>
<reference evidence="12 13" key="1">
    <citation type="submission" date="2024-09" db="EMBL/GenBank/DDBJ databases">
        <authorList>
            <person name="Sun Q."/>
            <person name="Mori K."/>
        </authorList>
    </citation>
    <scope>NUCLEOTIDE SEQUENCE [LARGE SCALE GENOMIC DNA]</scope>
    <source>
        <strain evidence="12 13">TBRC 1851</strain>
    </source>
</reference>
<dbReference type="SUPFAM" id="SSF52540">
    <property type="entry name" value="P-loop containing nucleoside triphosphate hydrolases"/>
    <property type="match status" value="1"/>
</dbReference>
<dbReference type="PANTHER" id="PTHR43788:SF8">
    <property type="entry name" value="DNA-BINDING PROTEIN SMUBP-2"/>
    <property type="match status" value="1"/>
</dbReference>
<dbReference type="InterPro" id="IPR047187">
    <property type="entry name" value="SF1_C_Upf1"/>
</dbReference>
<evidence type="ECO:0000256" key="6">
    <source>
        <dbReference type="ARBA" id="ARBA00023125"/>
    </source>
</evidence>
<evidence type="ECO:0000256" key="3">
    <source>
        <dbReference type="ARBA" id="ARBA00022801"/>
    </source>
</evidence>
<evidence type="ECO:0000313" key="12">
    <source>
        <dbReference type="EMBL" id="MFC0863829.1"/>
    </source>
</evidence>
<dbReference type="InterPro" id="IPR055370">
    <property type="entry name" value="Lsr2_DNA-bd"/>
</dbReference>
<dbReference type="Pfam" id="PF18741">
    <property type="entry name" value="MTES_1575"/>
    <property type="match status" value="1"/>
</dbReference>
<feature type="domain" description="DNA2/NAM7 helicase helicase" evidence="8">
    <location>
        <begin position="373"/>
        <end position="496"/>
    </location>
</feature>
<feature type="domain" description="DNA2/NAM7 helicase-like C-terminal" evidence="9">
    <location>
        <begin position="1141"/>
        <end position="1323"/>
    </location>
</feature>